<dbReference type="Proteomes" id="UP000326924">
    <property type="component" value="Unassembled WGS sequence"/>
</dbReference>
<dbReference type="EMBL" id="VXIS01000179">
    <property type="protein sequence ID" value="KAA8898769.1"/>
    <property type="molecule type" value="Genomic_DNA"/>
</dbReference>
<dbReference type="FunFam" id="3.40.50.720:FF:000084">
    <property type="entry name" value="Short-chain dehydrogenase reductase"/>
    <property type="match status" value="1"/>
</dbReference>
<dbReference type="OrthoDB" id="294295at2759"/>
<name>A0A5J5EPN0_9PEZI</name>
<comment type="caution">
    <text evidence="4">The sequence shown here is derived from an EMBL/GenBank/DDBJ whole genome shotgun (WGS) entry which is preliminary data.</text>
</comment>
<evidence type="ECO:0000313" key="4">
    <source>
        <dbReference type="EMBL" id="KAA8898769.1"/>
    </source>
</evidence>
<keyword evidence="2" id="KW-0521">NADP</keyword>
<evidence type="ECO:0000256" key="1">
    <source>
        <dbReference type="ARBA" id="ARBA00006484"/>
    </source>
</evidence>
<dbReference type="InterPro" id="IPR020904">
    <property type="entry name" value="Sc_DH/Rdtase_CS"/>
</dbReference>
<dbReference type="InParanoid" id="A0A5J5EPN0"/>
<dbReference type="PRINTS" id="PR00081">
    <property type="entry name" value="GDHRDH"/>
</dbReference>
<comment type="similarity">
    <text evidence="1">Belongs to the short-chain dehydrogenases/reductases (SDR) family.</text>
</comment>
<evidence type="ECO:0000256" key="2">
    <source>
        <dbReference type="ARBA" id="ARBA00022857"/>
    </source>
</evidence>
<organism evidence="4 5">
    <name type="scientific">Sphaerosporella brunnea</name>
    <dbReference type="NCBI Taxonomy" id="1250544"/>
    <lineage>
        <taxon>Eukaryota</taxon>
        <taxon>Fungi</taxon>
        <taxon>Dikarya</taxon>
        <taxon>Ascomycota</taxon>
        <taxon>Pezizomycotina</taxon>
        <taxon>Pezizomycetes</taxon>
        <taxon>Pezizales</taxon>
        <taxon>Pyronemataceae</taxon>
        <taxon>Sphaerosporella</taxon>
    </lineage>
</organism>
<dbReference type="InterPro" id="IPR002347">
    <property type="entry name" value="SDR_fam"/>
</dbReference>
<dbReference type="AlphaFoldDB" id="A0A5J5EPN0"/>
<sequence length="275" mass="28337">MSQIKDYPTMFSLAGKIAVVTGGSRGIGLHAATGLLHAGVSTLIITSRKADACAEAVAALQKLFPRADVSAIPADLSKPAEVTRFVAEVSKKVKSVHILIANAGASWGAPVDTHPDSAFAKVMDLNVRSVFNLIRETIPLLEAAGTKEDPARIITVGSVVGLQIGSIGEHGTYGYAASKAAVHHMTKHLAVALGPRKILVNAVAPGWFPTKMASGLLDLYGGAGGQGKASPDGRIGLPEDIVGVMVFLCSRAASHVNGTIIPVDGGMHLVPASKM</sequence>
<protein>
    <submittedName>
        <fullName evidence="4">Uncharacterized protein</fullName>
    </submittedName>
</protein>
<proteinExistence type="inferred from homology"/>
<dbReference type="PROSITE" id="PS00061">
    <property type="entry name" value="ADH_SHORT"/>
    <property type="match status" value="1"/>
</dbReference>
<dbReference type="SUPFAM" id="SSF51735">
    <property type="entry name" value="NAD(P)-binding Rossmann-fold domains"/>
    <property type="match status" value="1"/>
</dbReference>
<accession>A0A5J5EPN0</accession>
<dbReference type="InterPro" id="IPR052178">
    <property type="entry name" value="Sec_Metab_Biosynth_SDR"/>
</dbReference>
<keyword evidence="5" id="KW-1185">Reference proteome</keyword>
<dbReference type="PANTHER" id="PTHR43618">
    <property type="entry name" value="7-ALPHA-HYDROXYSTEROID DEHYDROGENASE"/>
    <property type="match status" value="1"/>
</dbReference>
<keyword evidence="3" id="KW-0560">Oxidoreductase</keyword>
<evidence type="ECO:0000313" key="5">
    <source>
        <dbReference type="Proteomes" id="UP000326924"/>
    </source>
</evidence>
<dbReference type="Gene3D" id="3.40.50.720">
    <property type="entry name" value="NAD(P)-binding Rossmann-like Domain"/>
    <property type="match status" value="1"/>
</dbReference>
<dbReference type="PANTHER" id="PTHR43618:SF12">
    <property type="entry name" value="OXIDOREDUCTASE, SHORT-CHAIN DEHYDROGENASE_REDUCTASE FAMILY (AFU_ORTHOLOGUE AFUA_1G14540)"/>
    <property type="match status" value="1"/>
</dbReference>
<dbReference type="PRINTS" id="PR00080">
    <property type="entry name" value="SDRFAMILY"/>
</dbReference>
<reference evidence="4 5" key="1">
    <citation type="submission" date="2019-09" db="EMBL/GenBank/DDBJ databases">
        <title>Draft genome of the ectomycorrhizal ascomycete Sphaerosporella brunnea.</title>
        <authorList>
            <consortium name="DOE Joint Genome Institute"/>
            <person name="Benucci G.M."/>
            <person name="Marozzi G."/>
            <person name="Antonielli L."/>
            <person name="Sanchez S."/>
            <person name="Marco P."/>
            <person name="Wang X."/>
            <person name="Falini L.B."/>
            <person name="Barry K."/>
            <person name="Haridas S."/>
            <person name="Lipzen A."/>
            <person name="Labutti K."/>
            <person name="Grigoriev I.V."/>
            <person name="Murat C."/>
            <person name="Martin F."/>
            <person name="Albertini E."/>
            <person name="Donnini D."/>
            <person name="Bonito G."/>
        </authorList>
    </citation>
    <scope>NUCLEOTIDE SEQUENCE [LARGE SCALE GENOMIC DNA]</scope>
    <source>
        <strain evidence="4 5">Sb_GMNB300</strain>
    </source>
</reference>
<evidence type="ECO:0000256" key="3">
    <source>
        <dbReference type="ARBA" id="ARBA00023002"/>
    </source>
</evidence>
<gene>
    <name evidence="4" type="ORF">FN846DRAFT_991175</name>
</gene>
<dbReference type="Pfam" id="PF13561">
    <property type="entry name" value="adh_short_C2"/>
    <property type="match status" value="1"/>
</dbReference>
<dbReference type="InterPro" id="IPR036291">
    <property type="entry name" value="NAD(P)-bd_dom_sf"/>
</dbReference>
<dbReference type="GO" id="GO:0016491">
    <property type="term" value="F:oxidoreductase activity"/>
    <property type="evidence" value="ECO:0007669"/>
    <property type="project" value="UniProtKB-KW"/>
</dbReference>